<protein>
    <submittedName>
        <fullName evidence="11">Acyltransferase family protein</fullName>
    </submittedName>
</protein>
<keyword evidence="6 9" id="KW-0472">Membrane</keyword>
<dbReference type="AlphaFoldDB" id="A0A8T6R7T8"/>
<feature type="transmembrane region" description="Helical" evidence="9">
    <location>
        <begin position="83"/>
        <end position="101"/>
    </location>
</feature>
<reference evidence="11" key="1">
    <citation type="submission" date="2020-03" db="EMBL/GenBank/DDBJ databases">
        <title>Phycicoccus flavus sp. nov., a novel endophytic actinobacterium isolated from branch of Kandelia candel.</title>
        <authorList>
            <person name="Tuo L."/>
        </authorList>
    </citation>
    <scope>NUCLEOTIDE SEQUENCE</scope>
    <source>
        <strain evidence="11">CMS6Z-2</strain>
    </source>
</reference>
<evidence type="ECO:0000256" key="1">
    <source>
        <dbReference type="ARBA" id="ARBA00004651"/>
    </source>
</evidence>
<feature type="transmembrane region" description="Helical" evidence="9">
    <location>
        <begin position="176"/>
        <end position="199"/>
    </location>
</feature>
<dbReference type="RefSeq" id="WP_164896376.1">
    <property type="nucleotide sequence ID" value="NZ_SAYU02000084.1"/>
</dbReference>
<keyword evidence="7 11" id="KW-0012">Acyltransferase</keyword>
<feature type="transmembrane region" description="Helical" evidence="9">
    <location>
        <begin position="153"/>
        <end position="169"/>
    </location>
</feature>
<feature type="domain" description="Acyltransferase 3" evidence="10">
    <location>
        <begin position="15"/>
        <end position="347"/>
    </location>
</feature>
<dbReference type="PANTHER" id="PTHR23028:SF53">
    <property type="entry name" value="ACYL_TRANSF_3 DOMAIN-CONTAINING PROTEIN"/>
    <property type="match status" value="1"/>
</dbReference>
<evidence type="ECO:0000256" key="6">
    <source>
        <dbReference type="ARBA" id="ARBA00023136"/>
    </source>
</evidence>
<keyword evidence="5 9" id="KW-1133">Transmembrane helix</keyword>
<keyword evidence="4 9" id="KW-0812">Transmembrane</keyword>
<name>A0A8T6R7T8_9MICO</name>
<comment type="subcellular location">
    <subcellularLocation>
        <location evidence="1">Cell membrane</location>
        <topology evidence="1">Multi-pass membrane protein</topology>
    </subcellularLocation>
</comment>
<feature type="transmembrane region" description="Helical" evidence="9">
    <location>
        <begin position="12"/>
        <end position="34"/>
    </location>
</feature>
<feature type="compositionally biased region" description="Low complexity" evidence="8">
    <location>
        <begin position="453"/>
        <end position="462"/>
    </location>
</feature>
<evidence type="ECO:0000313" key="12">
    <source>
        <dbReference type="Proteomes" id="UP000287866"/>
    </source>
</evidence>
<organism evidence="11 12">
    <name type="scientific">Phycicoccus flavus</name>
    <dbReference type="NCBI Taxonomy" id="2502783"/>
    <lineage>
        <taxon>Bacteria</taxon>
        <taxon>Bacillati</taxon>
        <taxon>Actinomycetota</taxon>
        <taxon>Actinomycetes</taxon>
        <taxon>Micrococcales</taxon>
        <taxon>Intrasporangiaceae</taxon>
        <taxon>Phycicoccus</taxon>
    </lineage>
</organism>
<dbReference type="InterPro" id="IPR036514">
    <property type="entry name" value="SGNH_hydro_sf"/>
</dbReference>
<keyword evidence="3" id="KW-0808">Transferase</keyword>
<dbReference type="InterPro" id="IPR002656">
    <property type="entry name" value="Acyl_transf_3_dom"/>
</dbReference>
<keyword evidence="2" id="KW-1003">Cell membrane</keyword>
<evidence type="ECO:0000259" key="10">
    <source>
        <dbReference type="Pfam" id="PF01757"/>
    </source>
</evidence>
<evidence type="ECO:0000256" key="5">
    <source>
        <dbReference type="ARBA" id="ARBA00022989"/>
    </source>
</evidence>
<evidence type="ECO:0000313" key="11">
    <source>
        <dbReference type="EMBL" id="NHA69936.1"/>
    </source>
</evidence>
<dbReference type="SUPFAM" id="SSF52266">
    <property type="entry name" value="SGNH hydrolase"/>
    <property type="match status" value="1"/>
</dbReference>
<evidence type="ECO:0000256" key="9">
    <source>
        <dbReference type="SAM" id="Phobius"/>
    </source>
</evidence>
<dbReference type="InterPro" id="IPR050879">
    <property type="entry name" value="Acyltransferase_3"/>
</dbReference>
<evidence type="ECO:0000256" key="3">
    <source>
        <dbReference type="ARBA" id="ARBA00022679"/>
    </source>
</evidence>
<dbReference type="GO" id="GO:0016747">
    <property type="term" value="F:acyltransferase activity, transferring groups other than amino-acyl groups"/>
    <property type="evidence" value="ECO:0007669"/>
    <property type="project" value="InterPro"/>
</dbReference>
<evidence type="ECO:0000256" key="4">
    <source>
        <dbReference type="ARBA" id="ARBA00022692"/>
    </source>
</evidence>
<comment type="caution">
    <text evidence="11">The sequence shown here is derived from an EMBL/GenBank/DDBJ whole genome shotgun (WGS) entry which is preliminary data.</text>
</comment>
<feature type="transmembrane region" description="Helical" evidence="9">
    <location>
        <begin position="211"/>
        <end position="229"/>
    </location>
</feature>
<dbReference type="GO" id="GO:0005886">
    <property type="term" value="C:plasma membrane"/>
    <property type="evidence" value="ECO:0007669"/>
    <property type="project" value="UniProtKB-SubCell"/>
</dbReference>
<dbReference type="Pfam" id="PF01757">
    <property type="entry name" value="Acyl_transf_3"/>
    <property type="match status" value="1"/>
</dbReference>
<sequence length="697" mass="74087">MPRPVDQDAPVGYVPALDGLRAVAVALVIAYHVGVPGTGGGLLGVGVFFTLSGFLITTILLGSWFRSGRAGLVRFWVRRARRLLPAVWLVLLTVLAVTAVVDRGSLPAVAGQALAAFLYVANWHTIASGDSYFQRISGPGPLDHLWSLAVEEQFYLLWPVLLLLLLVLPRMSLRTVAVVTGALTAASFGLMAVLAHPGFDTTRAYEGTDTRAGGLLVGALLAVLMWQPRGRPAFARGPGRLDGWGLAGLVVIGFLVIRTDEYSLSLYRGGLLLLSLATAAVLAAVVQPASVLGRILSLRPFTWVGERSYGIYLWHLPVIAFSPPGLLADRPVVRGVLQVLATVVLAAASWAHVEEPVRRHGFRGAWHRASTRLPGTRRRVPAVLAGSVSVVVLATSALSAQAIAGGGAEVLAGGPGTIDGAAMPPLPPDAADPVTSTATSRPSPDRTRRTPAPRRTPSSPATPREDPAGGGGRASAGDEGSQSSSGRLRTRCTQVVHVGDSTSIGLVNADYLPRAADRVDARYRRVGATDVTTDVLGARSIVESYKGQANAEEAVARRVDAGYRGCWVIVMGVNEAANQYVGGVVPLRDRIDLVMRHIPSGTPVLWTTTKTLRGSGPYGDAEMQKWNTALEQSCGRYPSMRVYDWRSEVEDSWFVSDRIHYTSVGYRQRSARLAAALARAFPADGGSPPECLVRSGR</sequence>
<proteinExistence type="predicted"/>
<feature type="region of interest" description="Disordered" evidence="8">
    <location>
        <begin position="419"/>
        <end position="489"/>
    </location>
</feature>
<feature type="transmembrane region" description="Helical" evidence="9">
    <location>
        <begin position="380"/>
        <end position="400"/>
    </location>
</feature>
<feature type="transmembrane region" description="Helical" evidence="9">
    <location>
        <begin position="271"/>
        <end position="297"/>
    </location>
</feature>
<evidence type="ECO:0000256" key="2">
    <source>
        <dbReference type="ARBA" id="ARBA00022475"/>
    </source>
</evidence>
<evidence type="ECO:0000256" key="7">
    <source>
        <dbReference type="ARBA" id="ARBA00023315"/>
    </source>
</evidence>
<dbReference type="Gene3D" id="3.40.50.1110">
    <property type="entry name" value="SGNH hydrolase"/>
    <property type="match status" value="1"/>
</dbReference>
<feature type="transmembrane region" description="Helical" evidence="9">
    <location>
        <begin position="332"/>
        <end position="353"/>
    </location>
</feature>
<keyword evidence="12" id="KW-1185">Reference proteome</keyword>
<dbReference type="Proteomes" id="UP000287866">
    <property type="component" value="Unassembled WGS sequence"/>
</dbReference>
<feature type="transmembrane region" description="Helical" evidence="9">
    <location>
        <begin position="241"/>
        <end position="259"/>
    </location>
</feature>
<feature type="compositionally biased region" description="Low complexity" evidence="8">
    <location>
        <begin position="431"/>
        <end position="442"/>
    </location>
</feature>
<gene>
    <name evidence="11" type="ORF">EPD83_018010</name>
</gene>
<dbReference type="EMBL" id="SAYU02000084">
    <property type="protein sequence ID" value="NHA69936.1"/>
    <property type="molecule type" value="Genomic_DNA"/>
</dbReference>
<accession>A0A8T6R7T8</accession>
<dbReference type="GO" id="GO:0009103">
    <property type="term" value="P:lipopolysaccharide biosynthetic process"/>
    <property type="evidence" value="ECO:0007669"/>
    <property type="project" value="TreeGrafter"/>
</dbReference>
<evidence type="ECO:0000256" key="8">
    <source>
        <dbReference type="SAM" id="MobiDB-lite"/>
    </source>
</evidence>
<dbReference type="PANTHER" id="PTHR23028">
    <property type="entry name" value="ACETYLTRANSFERASE"/>
    <property type="match status" value="1"/>
</dbReference>
<feature type="transmembrane region" description="Helical" evidence="9">
    <location>
        <begin position="40"/>
        <end position="62"/>
    </location>
</feature>